<dbReference type="EMBL" id="JACXVP010000003">
    <property type="protein sequence ID" value="KAG5615405.1"/>
    <property type="molecule type" value="Genomic_DNA"/>
</dbReference>
<organism evidence="1 2">
    <name type="scientific">Solanum commersonii</name>
    <name type="common">Commerson's wild potato</name>
    <name type="synonym">Commerson's nightshade</name>
    <dbReference type="NCBI Taxonomy" id="4109"/>
    <lineage>
        <taxon>Eukaryota</taxon>
        <taxon>Viridiplantae</taxon>
        <taxon>Streptophyta</taxon>
        <taxon>Embryophyta</taxon>
        <taxon>Tracheophyta</taxon>
        <taxon>Spermatophyta</taxon>
        <taxon>Magnoliopsida</taxon>
        <taxon>eudicotyledons</taxon>
        <taxon>Gunneridae</taxon>
        <taxon>Pentapetalae</taxon>
        <taxon>asterids</taxon>
        <taxon>lamiids</taxon>
        <taxon>Solanales</taxon>
        <taxon>Solanaceae</taxon>
        <taxon>Solanoideae</taxon>
        <taxon>Solaneae</taxon>
        <taxon>Solanum</taxon>
    </lineage>
</organism>
<name>A0A9J5ZSZ5_SOLCO</name>
<comment type="caution">
    <text evidence="1">The sequence shown here is derived from an EMBL/GenBank/DDBJ whole genome shotgun (WGS) entry which is preliminary data.</text>
</comment>
<gene>
    <name evidence="1" type="ORF">H5410_015229</name>
</gene>
<sequence length="84" mass="9776">MDIEESYTTHRHTIHISTTTSPRYALKPYTIIGFTTIYKTYFPVDSCKQGNGEGKNKFHLVKWDAVIINKKEGGFENYEFEIPQ</sequence>
<evidence type="ECO:0000313" key="2">
    <source>
        <dbReference type="Proteomes" id="UP000824120"/>
    </source>
</evidence>
<dbReference type="AlphaFoldDB" id="A0A9J5ZSZ5"/>
<proteinExistence type="predicted"/>
<accession>A0A9J5ZSZ5</accession>
<keyword evidence="2" id="KW-1185">Reference proteome</keyword>
<dbReference type="Proteomes" id="UP000824120">
    <property type="component" value="Chromosome 3"/>
</dbReference>
<protein>
    <submittedName>
        <fullName evidence="1">Uncharacterized protein</fullName>
    </submittedName>
</protein>
<evidence type="ECO:0000313" key="1">
    <source>
        <dbReference type="EMBL" id="KAG5615405.1"/>
    </source>
</evidence>
<reference evidence="1 2" key="1">
    <citation type="submission" date="2020-09" db="EMBL/GenBank/DDBJ databases">
        <title>De no assembly of potato wild relative species, Solanum commersonii.</title>
        <authorList>
            <person name="Cho K."/>
        </authorList>
    </citation>
    <scope>NUCLEOTIDE SEQUENCE [LARGE SCALE GENOMIC DNA]</scope>
    <source>
        <strain evidence="1">LZ3.2</strain>
        <tissue evidence="1">Leaf</tissue>
    </source>
</reference>